<sequence>MKGNLELNALPCSVIVTDVSGNIIFINEFAIASLELTLPLTVNTIEALFPPAAKIFLHTHLWPLLRKDGAVNEIYLKMNRTNHPSLPVLLNVSKGDFKENTCYYWVIFPAEQRACFEQELLNTRKKMQAFAKDAEESRYMLQTVLDGTQDIGILAVSKSGLIRFANTGINVLTGRQSDNLINQSIFTLFSDTLLENKDLKSLLHFFSEEKPLTEKLLPINSFETKIQKYCKEIDVQVQIRQLDSSKTAEDIELIILIIDIQKRKQYEKLQDDFIANISHEFRTPVTAILGSLDLMNSDKIGILPEKVKKLIKNSLSNAYRLKTLVNDVIDFAKLKSNKLNIELKDVELYPLLSTSVEQHKNYLFEKSISLELCHFESNIIIRVDPIRFEQAISNLLSNAIKFSPSSSKVKINAHVANDTVTISIEDQGPGVRPDFIPFLFTQFRQEKSDMNRQFEGSGLGLAISKQLIQDMGGDIGYKPALSEGAIFWISIPINTNYKPVL</sequence>
<dbReference type="CDD" id="cd00082">
    <property type="entry name" value="HisKA"/>
    <property type="match status" value="1"/>
</dbReference>
<evidence type="ECO:0000256" key="1">
    <source>
        <dbReference type="ARBA" id="ARBA00000085"/>
    </source>
</evidence>
<dbReference type="OrthoDB" id="8573350at2"/>
<dbReference type="GO" id="GO:0000155">
    <property type="term" value="F:phosphorelay sensor kinase activity"/>
    <property type="evidence" value="ECO:0007669"/>
    <property type="project" value="InterPro"/>
</dbReference>
<evidence type="ECO:0000256" key="4">
    <source>
        <dbReference type="ARBA" id="ARBA00022679"/>
    </source>
</evidence>
<dbReference type="EC" id="2.7.13.3" evidence="2"/>
<reference evidence="8 9" key="1">
    <citation type="submission" date="2018-06" db="EMBL/GenBank/DDBJ databases">
        <title>Nitrincola tibetense sp. nov., isolated from Lake XuguoCo on Tibetan Plateau.</title>
        <authorList>
            <person name="Xing P."/>
        </authorList>
    </citation>
    <scope>NUCLEOTIDE SEQUENCE [LARGE SCALE GENOMIC DNA]</scope>
    <source>
        <strain evidence="9">xg18</strain>
    </source>
</reference>
<name>A0A364NJD8_9GAMM</name>
<dbReference type="GO" id="GO:0005886">
    <property type="term" value="C:plasma membrane"/>
    <property type="evidence" value="ECO:0007669"/>
    <property type="project" value="TreeGrafter"/>
</dbReference>
<dbReference type="InterPro" id="IPR036097">
    <property type="entry name" value="HisK_dim/P_sf"/>
</dbReference>
<dbReference type="Pfam" id="PF02518">
    <property type="entry name" value="HATPase_c"/>
    <property type="match status" value="1"/>
</dbReference>
<dbReference type="PROSITE" id="PS50112">
    <property type="entry name" value="PAS"/>
    <property type="match status" value="1"/>
</dbReference>
<dbReference type="InterPro" id="IPR003594">
    <property type="entry name" value="HATPase_dom"/>
</dbReference>
<dbReference type="Proteomes" id="UP000250744">
    <property type="component" value="Unassembled WGS sequence"/>
</dbReference>
<keyword evidence="5" id="KW-0418">Kinase</keyword>
<feature type="domain" description="PAS" evidence="7">
    <location>
        <begin position="137"/>
        <end position="186"/>
    </location>
</feature>
<dbReference type="Gene3D" id="3.30.450.20">
    <property type="entry name" value="PAS domain"/>
    <property type="match status" value="1"/>
</dbReference>
<accession>A0A364NJD8</accession>
<dbReference type="InterPro" id="IPR005467">
    <property type="entry name" value="His_kinase_dom"/>
</dbReference>
<dbReference type="InterPro" id="IPR003661">
    <property type="entry name" value="HisK_dim/P_dom"/>
</dbReference>
<dbReference type="RefSeq" id="WP_112160084.1">
    <property type="nucleotide sequence ID" value="NZ_QKRX01000012.1"/>
</dbReference>
<dbReference type="AlphaFoldDB" id="A0A364NJD8"/>
<keyword evidence="4" id="KW-0808">Transferase</keyword>
<dbReference type="CDD" id="cd00075">
    <property type="entry name" value="HATPase"/>
    <property type="match status" value="1"/>
</dbReference>
<dbReference type="SMART" id="SM00388">
    <property type="entry name" value="HisKA"/>
    <property type="match status" value="1"/>
</dbReference>
<dbReference type="InterPro" id="IPR000014">
    <property type="entry name" value="PAS"/>
</dbReference>
<evidence type="ECO:0000256" key="3">
    <source>
        <dbReference type="ARBA" id="ARBA00022553"/>
    </source>
</evidence>
<keyword evidence="3" id="KW-0597">Phosphoprotein</keyword>
<dbReference type="PRINTS" id="PR00344">
    <property type="entry name" value="BCTRLSENSOR"/>
</dbReference>
<evidence type="ECO:0000259" key="6">
    <source>
        <dbReference type="PROSITE" id="PS50109"/>
    </source>
</evidence>
<dbReference type="InterPro" id="IPR035965">
    <property type="entry name" value="PAS-like_dom_sf"/>
</dbReference>
<dbReference type="EMBL" id="QKRX01000012">
    <property type="protein sequence ID" value="RAU17182.1"/>
    <property type="molecule type" value="Genomic_DNA"/>
</dbReference>
<dbReference type="PANTHER" id="PTHR43047:SF72">
    <property type="entry name" value="OSMOSENSING HISTIDINE PROTEIN KINASE SLN1"/>
    <property type="match status" value="1"/>
</dbReference>
<dbReference type="Gene3D" id="1.10.287.130">
    <property type="match status" value="1"/>
</dbReference>
<evidence type="ECO:0000256" key="2">
    <source>
        <dbReference type="ARBA" id="ARBA00012438"/>
    </source>
</evidence>
<dbReference type="SMART" id="SM00387">
    <property type="entry name" value="HATPase_c"/>
    <property type="match status" value="1"/>
</dbReference>
<dbReference type="GO" id="GO:0009927">
    <property type="term" value="F:histidine phosphotransfer kinase activity"/>
    <property type="evidence" value="ECO:0007669"/>
    <property type="project" value="TreeGrafter"/>
</dbReference>
<dbReference type="Gene3D" id="3.30.565.10">
    <property type="entry name" value="Histidine kinase-like ATPase, C-terminal domain"/>
    <property type="match status" value="1"/>
</dbReference>
<gene>
    <name evidence="8" type="ORF">DN062_14855</name>
</gene>
<comment type="catalytic activity">
    <reaction evidence="1">
        <text>ATP + protein L-histidine = ADP + protein N-phospho-L-histidine.</text>
        <dbReference type="EC" id="2.7.13.3"/>
    </reaction>
</comment>
<organism evidence="8 9">
    <name type="scientific">Nitrincola tibetensis</name>
    <dbReference type="NCBI Taxonomy" id="2219697"/>
    <lineage>
        <taxon>Bacteria</taxon>
        <taxon>Pseudomonadati</taxon>
        <taxon>Pseudomonadota</taxon>
        <taxon>Gammaproteobacteria</taxon>
        <taxon>Oceanospirillales</taxon>
        <taxon>Oceanospirillaceae</taxon>
        <taxon>Nitrincola</taxon>
    </lineage>
</organism>
<evidence type="ECO:0000259" key="7">
    <source>
        <dbReference type="PROSITE" id="PS50112"/>
    </source>
</evidence>
<dbReference type="InterPro" id="IPR036890">
    <property type="entry name" value="HATPase_C_sf"/>
</dbReference>
<evidence type="ECO:0000256" key="5">
    <source>
        <dbReference type="ARBA" id="ARBA00022777"/>
    </source>
</evidence>
<evidence type="ECO:0000313" key="9">
    <source>
        <dbReference type="Proteomes" id="UP000250744"/>
    </source>
</evidence>
<feature type="domain" description="Histidine kinase" evidence="6">
    <location>
        <begin position="276"/>
        <end position="495"/>
    </location>
</feature>
<dbReference type="InterPro" id="IPR004358">
    <property type="entry name" value="Sig_transdc_His_kin-like_C"/>
</dbReference>
<dbReference type="SUPFAM" id="SSF55785">
    <property type="entry name" value="PYP-like sensor domain (PAS domain)"/>
    <property type="match status" value="1"/>
</dbReference>
<comment type="caution">
    <text evidence="8">The sequence shown here is derived from an EMBL/GenBank/DDBJ whole genome shotgun (WGS) entry which is preliminary data.</text>
</comment>
<dbReference type="PROSITE" id="PS50109">
    <property type="entry name" value="HIS_KIN"/>
    <property type="match status" value="1"/>
</dbReference>
<dbReference type="SUPFAM" id="SSF47384">
    <property type="entry name" value="Homodimeric domain of signal transducing histidine kinase"/>
    <property type="match status" value="1"/>
</dbReference>
<dbReference type="NCBIfam" id="TIGR00229">
    <property type="entry name" value="sensory_box"/>
    <property type="match status" value="1"/>
</dbReference>
<proteinExistence type="predicted"/>
<dbReference type="PANTHER" id="PTHR43047">
    <property type="entry name" value="TWO-COMPONENT HISTIDINE PROTEIN KINASE"/>
    <property type="match status" value="1"/>
</dbReference>
<evidence type="ECO:0000313" key="8">
    <source>
        <dbReference type="EMBL" id="RAU17182.1"/>
    </source>
</evidence>
<protein>
    <recommendedName>
        <fullName evidence="2">histidine kinase</fullName>
        <ecNumber evidence="2">2.7.13.3</ecNumber>
    </recommendedName>
</protein>
<dbReference type="SUPFAM" id="SSF55874">
    <property type="entry name" value="ATPase domain of HSP90 chaperone/DNA topoisomerase II/histidine kinase"/>
    <property type="match status" value="1"/>
</dbReference>
<dbReference type="Pfam" id="PF00512">
    <property type="entry name" value="HisKA"/>
    <property type="match status" value="1"/>
</dbReference>
<keyword evidence="9" id="KW-1185">Reference proteome</keyword>